<dbReference type="Pfam" id="PF12833">
    <property type="entry name" value="HTH_18"/>
    <property type="match status" value="1"/>
</dbReference>
<keyword evidence="7" id="KW-1185">Reference proteome</keyword>
<dbReference type="PROSITE" id="PS01124">
    <property type="entry name" value="HTH_ARAC_FAMILY_2"/>
    <property type="match status" value="1"/>
</dbReference>
<proteinExistence type="predicted"/>
<accession>A0A9Y2KXK8</accession>
<dbReference type="InterPro" id="IPR037923">
    <property type="entry name" value="HTH-like"/>
</dbReference>
<dbReference type="PROSITE" id="PS00041">
    <property type="entry name" value="HTH_ARAC_FAMILY_1"/>
    <property type="match status" value="1"/>
</dbReference>
<keyword evidence="4" id="KW-0804">Transcription</keyword>
<feature type="domain" description="HTH araC/xylS-type" evidence="5">
    <location>
        <begin position="175"/>
        <end position="273"/>
    </location>
</feature>
<evidence type="ECO:0000256" key="3">
    <source>
        <dbReference type="ARBA" id="ARBA00023159"/>
    </source>
</evidence>
<dbReference type="PANTHER" id="PTHR46796:SF7">
    <property type="entry name" value="ARAC FAMILY TRANSCRIPTIONAL REGULATOR"/>
    <property type="match status" value="1"/>
</dbReference>
<evidence type="ECO:0000256" key="4">
    <source>
        <dbReference type="ARBA" id="ARBA00023163"/>
    </source>
</evidence>
<keyword evidence="1" id="KW-0805">Transcription regulation</keyword>
<dbReference type="GO" id="GO:0043565">
    <property type="term" value="F:sequence-specific DNA binding"/>
    <property type="evidence" value="ECO:0007669"/>
    <property type="project" value="InterPro"/>
</dbReference>
<gene>
    <name evidence="6" type="ORF">QPJ95_21320</name>
</gene>
<dbReference type="SUPFAM" id="SSF46689">
    <property type="entry name" value="Homeodomain-like"/>
    <property type="match status" value="2"/>
</dbReference>
<sequence>MADFTKSEVFFHNAGPLASPWPYAIAAAGRTCVSRRDGMVRRQYHEHTLILTVSGQGCIKVADGEFPCAKGDLAWLDTSKKYQHGAVEGQEWRYVWVGLSGYGLDHLHELIGLPKQPVIADMDHLRPSFDQIVRMLAERHSAAEAVTNASFAQIASDLFFKRRPRIVDSGSDPVSKVMRHLRDDLSRKWDISTLSDIAGLCPSQLFRRFKAVSGTTPKNWLRQERMVLARHLLVATSDDIASIALRCGYSDPFHFSRDFTRTNGLSPRQFRANARA</sequence>
<dbReference type="Gene3D" id="1.10.10.60">
    <property type="entry name" value="Homeodomain-like"/>
    <property type="match status" value="2"/>
</dbReference>
<name>A0A9Y2KXK8_9RHOB</name>
<dbReference type="InterPro" id="IPR050204">
    <property type="entry name" value="AraC_XylS_family_regulators"/>
</dbReference>
<dbReference type="EMBL" id="CP127247">
    <property type="protein sequence ID" value="WIY24995.1"/>
    <property type="molecule type" value="Genomic_DNA"/>
</dbReference>
<dbReference type="InterPro" id="IPR018062">
    <property type="entry name" value="HTH_AraC-typ_CS"/>
</dbReference>
<dbReference type="RefSeq" id="WP_270920922.1">
    <property type="nucleotide sequence ID" value="NZ_CP127247.1"/>
</dbReference>
<dbReference type="SMART" id="SM00342">
    <property type="entry name" value="HTH_ARAC"/>
    <property type="match status" value="1"/>
</dbReference>
<dbReference type="InterPro" id="IPR003313">
    <property type="entry name" value="AraC-bd"/>
</dbReference>
<dbReference type="PANTHER" id="PTHR46796">
    <property type="entry name" value="HTH-TYPE TRANSCRIPTIONAL ACTIVATOR RHAS-RELATED"/>
    <property type="match status" value="1"/>
</dbReference>
<evidence type="ECO:0000259" key="5">
    <source>
        <dbReference type="PROSITE" id="PS01124"/>
    </source>
</evidence>
<organism evidence="6 7">
    <name type="scientific">Parasedimentitalea psychrophila</name>
    <dbReference type="NCBI Taxonomy" id="2997337"/>
    <lineage>
        <taxon>Bacteria</taxon>
        <taxon>Pseudomonadati</taxon>
        <taxon>Pseudomonadota</taxon>
        <taxon>Alphaproteobacteria</taxon>
        <taxon>Rhodobacterales</taxon>
        <taxon>Paracoccaceae</taxon>
        <taxon>Parasedimentitalea</taxon>
    </lineage>
</organism>
<dbReference type="InterPro" id="IPR020449">
    <property type="entry name" value="Tscrpt_reg_AraC-type_HTH"/>
</dbReference>
<evidence type="ECO:0000313" key="6">
    <source>
        <dbReference type="EMBL" id="WIY24995.1"/>
    </source>
</evidence>
<evidence type="ECO:0000313" key="7">
    <source>
        <dbReference type="Proteomes" id="UP001238334"/>
    </source>
</evidence>
<dbReference type="KEGG" id="ppso:QPJ95_21320"/>
<dbReference type="PRINTS" id="PR00032">
    <property type="entry name" value="HTHARAC"/>
</dbReference>
<keyword evidence="3" id="KW-0010">Activator</keyword>
<dbReference type="Pfam" id="PF02311">
    <property type="entry name" value="AraC_binding"/>
    <property type="match status" value="1"/>
</dbReference>
<dbReference type="GO" id="GO:0003700">
    <property type="term" value="F:DNA-binding transcription factor activity"/>
    <property type="evidence" value="ECO:0007669"/>
    <property type="project" value="InterPro"/>
</dbReference>
<dbReference type="Gene3D" id="2.60.120.280">
    <property type="entry name" value="Regulatory protein AraC"/>
    <property type="match status" value="1"/>
</dbReference>
<dbReference type="InterPro" id="IPR018060">
    <property type="entry name" value="HTH_AraC"/>
</dbReference>
<dbReference type="AlphaFoldDB" id="A0A9Y2KXK8"/>
<reference evidence="6 7" key="1">
    <citation type="submission" date="2023-06" db="EMBL/GenBank/DDBJ databases">
        <title>Parasedimentitalea psychrophila sp. nov., a psychrophilic bacterium isolated from deep-sea sediment.</title>
        <authorList>
            <person name="Li A."/>
        </authorList>
    </citation>
    <scope>NUCLEOTIDE SEQUENCE [LARGE SCALE GENOMIC DNA]</scope>
    <source>
        <strain evidence="6 7">QS115</strain>
    </source>
</reference>
<keyword evidence="2" id="KW-0238">DNA-binding</keyword>
<dbReference type="SUPFAM" id="SSF51215">
    <property type="entry name" value="Regulatory protein AraC"/>
    <property type="match status" value="1"/>
</dbReference>
<dbReference type="Proteomes" id="UP001238334">
    <property type="component" value="Chromosome"/>
</dbReference>
<dbReference type="InterPro" id="IPR009057">
    <property type="entry name" value="Homeodomain-like_sf"/>
</dbReference>
<evidence type="ECO:0000256" key="1">
    <source>
        <dbReference type="ARBA" id="ARBA00023015"/>
    </source>
</evidence>
<protein>
    <submittedName>
        <fullName evidence="6">AraC family transcriptional regulator</fullName>
    </submittedName>
</protein>
<evidence type="ECO:0000256" key="2">
    <source>
        <dbReference type="ARBA" id="ARBA00023125"/>
    </source>
</evidence>